<proteinExistence type="predicted"/>
<dbReference type="Pfam" id="PF00072">
    <property type="entry name" value="Response_reg"/>
    <property type="match status" value="1"/>
</dbReference>
<dbReference type="Gene3D" id="3.30.450.20">
    <property type="entry name" value="PAS domain"/>
    <property type="match status" value="2"/>
</dbReference>
<dbReference type="PANTHER" id="PTHR43047">
    <property type="entry name" value="TWO-COMPONENT HISTIDINE PROTEIN KINASE"/>
    <property type="match status" value="1"/>
</dbReference>
<dbReference type="InterPro" id="IPR004358">
    <property type="entry name" value="Sig_transdc_His_kin-like_C"/>
</dbReference>
<dbReference type="Gene3D" id="3.30.565.10">
    <property type="entry name" value="Histidine kinase-like ATPase, C-terminal domain"/>
    <property type="match status" value="1"/>
</dbReference>
<dbReference type="InterPro" id="IPR035965">
    <property type="entry name" value="PAS-like_dom_sf"/>
</dbReference>
<evidence type="ECO:0000256" key="2">
    <source>
        <dbReference type="ARBA" id="ARBA00004651"/>
    </source>
</evidence>
<dbReference type="PROSITE" id="PS50112">
    <property type="entry name" value="PAS"/>
    <property type="match status" value="1"/>
</dbReference>
<evidence type="ECO:0000256" key="14">
    <source>
        <dbReference type="SAM" id="Coils"/>
    </source>
</evidence>
<dbReference type="SUPFAM" id="SSF103190">
    <property type="entry name" value="Sensory domain-like"/>
    <property type="match status" value="1"/>
</dbReference>
<reference evidence="21" key="1">
    <citation type="submission" date="2021-01" db="EMBL/GenBank/DDBJ databases">
        <title>Description of Breznakiella homolactica.</title>
        <authorList>
            <person name="Song Y."/>
            <person name="Brune A."/>
        </authorList>
    </citation>
    <scope>NUCLEOTIDE SEQUENCE</scope>
    <source>
        <strain evidence="21">RmG30</strain>
    </source>
</reference>
<evidence type="ECO:0000313" key="21">
    <source>
        <dbReference type="EMBL" id="QQO08732.1"/>
    </source>
</evidence>
<keyword evidence="8" id="KW-0547">Nucleotide-binding</keyword>
<evidence type="ECO:0000259" key="17">
    <source>
        <dbReference type="PROSITE" id="PS50110"/>
    </source>
</evidence>
<dbReference type="GO" id="GO:0000155">
    <property type="term" value="F:phosphorelay sensor kinase activity"/>
    <property type="evidence" value="ECO:0007669"/>
    <property type="project" value="InterPro"/>
</dbReference>
<keyword evidence="22" id="KW-1185">Reference proteome</keyword>
<evidence type="ECO:0000256" key="1">
    <source>
        <dbReference type="ARBA" id="ARBA00000085"/>
    </source>
</evidence>
<keyword evidence="10" id="KW-0067">ATP-binding</keyword>
<evidence type="ECO:0000256" key="12">
    <source>
        <dbReference type="ARBA" id="ARBA00023012"/>
    </source>
</evidence>
<evidence type="ECO:0000256" key="10">
    <source>
        <dbReference type="ARBA" id="ARBA00022840"/>
    </source>
</evidence>
<dbReference type="GO" id="GO:0005524">
    <property type="term" value="F:ATP binding"/>
    <property type="evidence" value="ECO:0007669"/>
    <property type="project" value="UniProtKB-KW"/>
</dbReference>
<evidence type="ECO:0000259" key="18">
    <source>
        <dbReference type="PROSITE" id="PS50112"/>
    </source>
</evidence>
<feature type="domain" description="HAMP" evidence="20">
    <location>
        <begin position="550"/>
        <end position="602"/>
    </location>
</feature>
<keyword evidence="12" id="KW-0902">Two-component regulatory system</keyword>
<evidence type="ECO:0000256" key="8">
    <source>
        <dbReference type="ARBA" id="ARBA00022741"/>
    </source>
</evidence>
<dbReference type="Gene3D" id="6.10.340.10">
    <property type="match status" value="1"/>
</dbReference>
<dbReference type="SMART" id="SM00448">
    <property type="entry name" value="REC"/>
    <property type="match status" value="1"/>
</dbReference>
<dbReference type="NCBIfam" id="TIGR00229">
    <property type="entry name" value="sensory_box"/>
    <property type="match status" value="1"/>
</dbReference>
<keyword evidence="15" id="KW-0472">Membrane</keyword>
<feature type="modified residue" description="4-aspartylphosphate" evidence="13">
    <location>
        <position position="1164"/>
    </location>
</feature>
<evidence type="ECO:0000256" key="11">
    <source>
        <dbReference type="ARBA" id="ARBA00022989"/>
    </source>
</evidence>
<dbReference type="PROSITE" id="PS50110">
    <property type="entry name" value="RESPONSE_REGULATORY"/>
    <property type="match status" value="1"/>
</dbReference>
<dbReference type="SUPFAM" id="SSF55874">
    <property type="entry name" value="ATPase domain of HSP90 chaperone/DNA topoisomerase II/histidine kinase"/>
    <property type="match status" value="1"/>
</dbReference>
<name>A0A7T8B9Q8_9SPIR</name>
<feature type="transmembrane region" description="Helical" evidence="15">
    <location>
        <begin position="530"/>
        <end position="549"/>
    </location>
</feature>
<dbReference type="CDD" id="cd00130">
    <property type="entry name" value="PAS"/>
    <property type="match status" value="1"/>
</dbReference>
<dbReference type="PRINTS" id="PR00344">
    <property type="entry name" value="BCTRLSENSOR"/>
</dbReference>
<dbReference type="InterPro" id="IPR036890">
    <property type="entry name" value="HATPase_C_sf"/>
</dbReference>
<dbReference type="SMART" id="SM00387">
    <property type="entry name" value="HATPase_c"/>
    <property type="match status" value="1"/>
</dbReference>
<comment type="catalytic activity">
    <reaction evidence="1">
        <text>ATP + protein L-histidine = ADP + protein N-phospho-L-histidine.</text>
        <dbReference type="EC" id="2.7.13.3"/>
    </reaction>
</comment>
<dbReference type="Gene3D" id="1.10.287.130">
    <property type="match status" value="1"/>
</dbReference>
<accession>A0A7T8B9Q8</accession>
<dbReference type="InterPro" id="IPR001789">
    <property type="entry name" value="Sig_transdc_resp-reg_receiver"/>
</dbReference>
<dbReference type="Pfam" id="PF08448">
    <property type="entry name" value="PAS_4"/>
    <property type="match status" value="1"/>
</dbReference>
<evidence type="ECO:0000256" key="13">
    <source>
        <dbReference type="PROSITE-ProRule" id="PRU00169"/>
    </source>
</evidence>
<dbReference type="AlphaFoldDB" id="A0A7T8B9Q8"/>
<evidence type="ECO:0000256" key="9">
    <source>
        <dbReference type="ARBA" id="ARBA00022777"/>
    </source>
</evidence>
<evidence type="ECO:0000313" key="22">
    <source>
        <dbReference type="Proteomes" id="UP000595917"/>
    </source>
</evidence>
<comment type="subcellular location">
    <subcellularLocation>
        <location evidence="2">Cell membrane</location>
        <topology evidence="2">Multi-pass membrane protein</topology>
    </subcellularLocation>
</comment>
<dbReference type="EMBL" id="CP067089">
    <property type="protein sequence ID" value="QQO08732.1"/>
    <property type="molecule type" value="Genomic_DNA"/>
</dbReference>
<dbReference type="PROSITE" id="PS50109">
    <property type="entry name" value="HIS_KIN"/>
    <property type="match status" value="1"/>
</dbReference>
<dbReference type="InterPro" id="IPR013656">
    <property type="entry name" value="PAS_4"/>
</dbReference>
<dbReference type="CDD" id="cd17546">
    <property type="entry name" value="REC_hyHK_CKI1_RcsC-like"/>
    <property type="match status" value="1"/>
</dbReference>
<evidence type="ECO:0000256" key="6">
    <source>
        <dbReference type="ARBA" id="ARBA00022679"/>
    </source>
</evidence>
<protein>
    <recommendedName>
        <fullName evidence="3">histidine kinase</fullName>
        <ecNumber evidence="3">2.7.13.3</ecNumber>
    </recommendedName>
</protein>
<keyword evidence="7 15" id="KW-0812">Transmembrane</keyword>
<dbReference type="SMART" id="SM00388">
    <property type="entry name" value="HisKA"/>
    <property type="match status" value="1"/>
</dbReference>
<keyword evidence="14" id="KW-0175">Coiled coil</keyword>
<dbReference type="Pfam" id="PF00672">
    <property type="entry name" value="HAMP"/>
    <property type="match status" value="1"/>
</dbReference>
<dbReference type="InterPro" id="IPR005467">
    <property type="entry name" value="His_kinase_dom"/>
</dbReference>
<dbReference type="Pfam" id="PF00512">
    <property type="entry name" value="HisKA"/>
    <property type="match status" value="1"/>
</dbReference>
<dbReference type="InterPro" id="IPR029151">
    <property type="entry name" value="Sensor-like_sf"/>
</dbReference>
<dbReference type="InterPro" id="IPR011006">
    <property type="entry name" value="CheY-like_superfamily"/>
</dbReference>
<dbReference type="SMART" id="SM00091">
    <property type="entry name" value="PAS"/>
    <property type="match status" value="2"/>
</dbReference>
<keyword evidence="9" id="KW-0418">Kinase</keyword>
<dbReference type="Proteomes" id="UP000595917">
    <property type="component" value="Chromosome"/>
</dbReference>
<dbReference type="KEGG" id="bhc:JFL75_17665"/>
<keyword evidence="5 13" id="KW-0597">Phosphoprotein</keyword>
<evidence type="ECO:0000259" key="16">
    <source>
        <dbReference type="PROSITE" id="PS50109"/>
    </source>
</evidence>
<feature type="domain" description="PAC" evidence="19">
    <location>
        <begin position="783"/>
        <end position="835"/>
    </location>
</feature>
<evidence type="ECO:0000259" key="20">
    <source>
        <dbReference type="PROSITE" id="PS50885"/>
    </source>
</evidence>
<evidence type="ECO:0000256" key="5">
    <source>
        <dbReference type="ARBA" id="ARBA00022553"/>
    </source>
</evidence>
<dbReference type="Gene3D" id="3.40.50.2300">
    <property type="match status" value="1"/>
</dbReference>
<dbReference type="InterPro" id="IPR003594">
    <property type="entry name" value="HATPase_dom"/>
</dbReference>
<dbReference type="SMART" id="SM00304">
    <property type="entry name" value="HAMP"/>
    <property type="match status" value="1"/>
</dbReference>
<dbReference type="FunFam" id="3.30.565.10:FF:000010">
    <property type="entry name" value="Sensor histidine kinase RcsC"/>
    <property type="match status" value="1"/>
</dbReference>
<dbReference type="PROSITE" id="PS50885">
    <property type="entry name" value="HAMP"/>
    <property type="match status" value="1"/>
</dbReference>
<dbReference type="CDD" id="cd16922">
    <property type="entry name" value="HATPase_EvgS-ArcB-TorS-like"/>
    <property type="match status" value="1"/>
</dbReference>
<dbReference type="SUPFAM" id="SSF47384">
    <property type="entry name" value="Homodimeric domain of signal transducing histidine kinase"/>
    <property type="match status" value="1"/>
</dbReference>
<evidence type="ECO:0000256" key="4">
    <source>
        <dbReference type="ARBA" id="ARBA00022475"/>
    </source>
</evidence>
<dbReference type="InterPro" id="IPR000014">
    <property type="entry name" value="PAS"/>
</dbReference>
<dbReference type="CDD" id="cd06225">
    <property type="entry name" value="HAMP"/>
    <property type="match status" value="1"/>
</dbReference>
<evidence type="ECO:0000259" key="19">
    <source>
        <dbReference type="PROSITE" id="PS50113"/>
    </source>
</evidence>
<evidence type="ECO:0000256" key="3">
    <source>
        <dbReference type="ARBA" id="ARBA00012438"/>
    </source>
</evidence>
<dbReference type="SUPFAM" id="SSF52172">
    <property type="entry name" value="CheY-like"/>
    <property type="match status" value="1"/>
</dbReference>
<sequence length="1241" mass="138127">MESKKTSLSIRLGQFLTRLGIGMQAKLIMIFLLVQVLPLILLTVMAWQQVHILGDILREIAVEDASDALNRSAVENIERMSTDAANRVAEFLYSRDDDILYLATLEPTLENYRRFSEMQQGAIVKKGEWVLADDGLSWVLQNPPPADSAGGVSTNSENNDMDGFNYRPPEIYPSEKVPFYDEITFVDLDGTERVKYVTPHSTKVRFPLDSRRRDVSRRENTYIKAENYFEKLTALQPGEIYVSDVIGAYAGSNYIGMYTPENVQKAAADRGYDIPYLPEEQAYAGEENPNGRRFEGIVRWATPVTGAGGAVVGYVTFALNHDHIMEFTDHLTPMNERYTRLPSAYDGNYAFIWDYQCRSICHPRHHSIVGYDPETGSPQIPWLESSIYEGWKSSGLEKWTDYAKDIPVFYEQSRAKIPAPELTRAGLVGLDGRYLNNAPQCTGWMDLTGEGGSGSFYILWSGIYKLNTAAAIPYYTGQYAPSEANGFSRRGFGFVAIGSGLEDFTRPAADMEGRLIDAIQENQESTTQRLLFTTIVLIILVVCIAILVASSITGKINTLIAGISHFRGGERQFRFNVPVKDEFGALADSFDDMADSIVASVKNSLSITDMDRRIIYMNGPGLEFCRKTLPEVTGAPYAETSVYPANSPYDPILALEEGREAEIFYLENSDRYLKGIANYLLDKEGRRIGYIIETADMTDMVREQIRIEEQKSLLDKIFSASPDLIWYMDSRGAYFTVNPRFAAIADRPTEEFTGKTAEEILPADIARGFAENDLKAIAGSEPLYSEEHLSFADGHREILDSVRTPIYDGSGSLIGLLGFARNVTIRVEMEEKLRRTQLDLEKAVNDANEANAHKGEFLARMSHEIRTPMNAIIGLTAIVQKKLGELASREGAMDLVADHIDQIESSSQHLLGLLNDILDLSKIEAGRIELTDETVQLSQLAATVANIIRPRCEEKNIHFETTVPDFNPPAFRLDSLRLRQVLINLLGNAVKFTPEHGTIEFKLIKKEHRDGKLLVEFIVRDTGIGIAGEDVGKIFESFEQGGSDIARKHGGTGLGLAISKRILHMFGSEIIVESTPGKGSTFRFEIWLTETQEGLDEKTAEPSVSGKFPGARMLLVDDVEVNRLIVRSLLEDTGIQIDEAADGKEAVDMFAASAPGYYNVILMDVQMPRMDGYEATEAIRVLDRPDAGTVPVIALTANAFKEDIDRAASHGMNDHIAKPVELDALMKALSRFLRGSEEETE</sequence>
<dbReference type="InterPro" id="IPR036097">
    <property type="entry name" value="HisK_dim/P_sf"/>
</dbReference>
<feature type="transmembrane region" description="Helical" evidence="15">
    <location>
        <begin position="27"/>
        <end position="47"/>
    </location>
</feature>
<keyword evidence="4" id="KW-1003">Cell membrane</keyword>
<dbReference type="EC" id="2.7.13.3" evidence="3"/>
<dbReference type="PANTHER" id="PTHR43047:SF72">
    <property type="entry name" value="OSMOSENSING HISTIDINE PROTEIN KINASE SLN1"/>
    <property type="match status" value="1"/>
</dbReference>
<evidence type="ECO:0000256" key="7">
    <source>
        <dbReference type="ARBA" id="ARBA00022692"/>
    </source>
</evidence>
<feature type="coiled-coil region" evidence="14">
    <location>
        <begin position="826"/>
        <end position="853"/>
    </location>
</feature>
<keyword evidence="11 15" id="KW-1133">Transmembrane helix</keyword>
<dbReference type="RefSeq" id="WP_215626038.1">
    <property type="nucleotide sequence ID" value="NZ_CP067089.2"/>
</dbReference>
<dbReference type="InterPro" id="IPR003661">
    <property type="entry name" value="HisK_dim/P_dom"/>
</dbReference>
<dbReference type="GO" id="GO:0009927">
    <property type="term" value="F:histidine phosphotransfer kinase activity"/>
    <property type="evidence" value="ECO:0007669"/>
    <property type="project" value="TreeGrafter"/>
</dbReference>
<feature type="domain" description="PAS" evidence="18">
    <location>
        <begin position="710"/>
        <end position="764"/>
    </location>
</feature>
<dbReference type="InterPro" id="IPR000700">
    <property type="entry name" value="PAS-assoc_C"/>
</dbReference>
<organism evidence="21 22">
    <name type="scientific">Breznakiella homolactica</name>
    <dbReference type="NCBI Taxonomy" id="2798577"/>
    <lineage>
        <taxon>Bacteria</taxon>
        <taxon>Pseudomonadati</taxon>
        <taxon>Spirochaetota</taxon>
        <taxon>Spirochaetia</taxon>
        <taxon>Spirochaetales</taxon>
        <taxon>Breznakiellaceae</taxon>
        <taxon>Breznakiella</taxon>
    </lineage>
</organism>
<keyword evidence="6" id="KW-0808">Transferase</keyword>
<dbReference type="SUPFAM" id="SSF55785">
    <property type="entry name" value="PYP-like sensor domain (PAS domain)"/>
    <property type="match status" value="2"/>
</dbReference>
<dbReference type="CDD" id="cd00082">
    <property type="entry name" value="HisKA"/>
    <property type="match status" value="1"/>
</dbReference>
<evidence type="ECO:0000256" key="15">
    <source>
        <dbReference type="SAM" id="Phobius"/>
    </source>
</evidence>
<dbReference type="PROSITE" id="PS50113">
    <property type="entry name" value="PAC"/>
    <property type="match status" value="1"/>
</dbReference>
<dbReference type="Pfam" id="PF02518">
    <property type="entry name" value="HATPase_c"/>
    <property type="match status" value="1"/>
</dbReference>
<dbReference type="InterPro" id="IPR003660">
    <property type="entry name" value="HAMP_dom"/>
</dbReference>
<dbReference type="GO" id="GO:0005886">
    <property type="term" value="C:plasma membrane"/>
    <property type="evidence" value="ECO:0007669"/>
    <property type="project" value="UniProtKB-SubCell"/>
</dbReference>
<feature type="domain" description="Histidine kinase" evidence="16">
    <location>
        <begin position="860"/>
        <end position="1090"/>
    </location>
</feature>
<feature type="domain" description="Response regulatory" evidence="17">
    <location>
        <begin position="1112"/>
        <end position="1233"/>
    </location>
</feature>
<gene>
    <name evidence="21" type="ORF">JFL75_17665</name>
</gene>